<dbReference type="SUPFAM" id="SSF46894">
    <property type="entry name" value="C-terminal effector domain of the bipartite response regulators"/>
    <property type="match status" value="1"/>
</dbReference>
<evidence type="ECO:0000256" key="4">
    <source>
        <dbReference type="ARBA" id="ARBA00023125"/>
    </source>
</evidence>
<evidence type="ECO:0000256" key="5">
    <source>
        <dbReference type="ARBA" id="ARBA00023163"/>
    </source>
</evidence>
<keyword evidence="4 9" id="KW-0238">DNA-binding</keyword>
<gene>
    <name evidence="9" type="ORF">J2Z83_001302</name>
</gene>
<dbReference type="Proteomes" id="UP001519345">
    <property type="component" value="Unassembled WGS sequence"/>
</dbReference>
<keyword evidence="5" id="KW-0804">Transcription</keyword>
<evidence type="ECO:0000259" key="8">
    <source>
        <dbReference type="PROSITE" id="PS50110"/>
    </source>
</evidence>
<name>A0ABS4IE30_9BACI</name>
<sequence length="201" mass="23258">MNRVIHLLNEQEDMYVTGYRNYRLALEEWAGEDIVLIDIDPFLPSEATTAINLLKEQNQVIVLTEDPFDLPVLKLLEAGMDSLILKTEKHQEEIAETLRSIREGHYVLPTAFIQPFKRQLTKMSDINMEVFAYQLQKNGIVLTTKEQIIAYFMMLGLRNKEIATLAEVGEGTAKVHISHIYRKLGTKHRKTVIKNFKDMLR</sequence>
<feature type="domain" description="HTH luxR-type" evidence="7">
    <location>
        <begin position="135"/>
        <end position="200"/>
    </location>
</feature>
<keyword evidence="2 6" id="KW-0597">Phosphoprotein</keyword>
<dbReference type="PRINTS" id="PR00038">
    <property type="entry name" value="HTHLUXR"/>
</dbReference>
<dbReference type="PANTHER" id="PTHR43214">
    <property type="entry name" value="TWO-COMPONENT RESPONSE REGULATOR"/>
    <property type="match status" value="1"/>
</dbReference>
<dbReference type="PROSITE" id="PS50043">
    <property type="entry name" value="HTH_LUXR_2"/>
    <property type="match status" value="1"/>
</dbReference>
<organism evidence="9 10">
    <name type="scientific">Virgibacillus natechei</name>
    <dbReference type="NCBI Taxonomy" id="1216297"/>
    <lineage>
        <taxon>Bacteria</taxon>
        <taxon>Bacillati</taxon>
        <taxon>Bacillota</taxon>
        <taxon>Bacilli</taxon>
        <taxon>Bacillales</taxon>
        <taxon>Bacillaceae</taxon>
        <taxon>Virgibacillus</taxon>
    </lineage>
</organism>
<dbReference type="GO" id="GO:0003677">
    <property type="term" value="F:DNA binding"/>
    <property type="evidence" value="ECO:0007669"/>
    <property type="project" value="UniProtKB-KW"/>
</dbReference>
<evidence type="ECO:0000256" key="3">
    <source>
        <dbReference type="ARBA" id="ARBA00023015"/>
    </source>
</evidence>
<comment type="caution">
    <text evidence="9">The sequence shown here is derived from an EMBL/GenBank/DDBJ whole genome shotgun (WGS) entry which is preliminary data.</text>
</comment>
<keyword evidence="10" id="KW-1185">Reference proteome</keyword>
<protein>
    <submittedName>
        <fullName evidence="9">DNA-binding NarL/FixJ family response regulator</fullName>
    </submittedName>
</protein>
<dbReference type="Pfam" id="PF00196">
    <property type="entry name" value="GerE"/>
    <property type="match status" value="1"/>
</dbReference>
<evidence type="ECO:0000256" key="2">
    <source>
        <dbReference type="ARBA" id="ARBA00022553"/>
    </source>
</evidence>
<dbReference type="PROSITE" id="PS50110">
    <property type="entry name" value="RESPONSE_REGULATORY"/>
    <property type="match status" value="1"/>
</dbReference>
<dbReference type="RefSeq" id="WP_209462407.1">
    <property type="nucleotide sequence ID" value="NZ_CP110224.1"/>
</dbReference>
<dbReference type="SMART" id="SM00421">
    <property type="entry name" value="HTH_LUXR"/>
    <property type="match status" value="1"/>
</dbReference>
<dbReference type="PANTHER" id="PTHR43214:SF43">
    <property type="entry name" value="TWO-COMPONENT RESPONSE REGULATOR"/>
    <property type="match status" value="1"/>
</dbReference>
<dbReference type="InterPro" id="IPR001789">
    <property type="entry name" value="Sig_transdc_resp-reg_receiver"/>
</dbReference>
<dbReference type="InterPro" id="IPR000792">
    <property type="entry name" value="Tscrpt_reg_LuxR_C"/>
</dbReference>
<accession>A0ABS4IE30</accession>
<feature type="domain" description="Response regulatory" evidence="8">
    <location>
        <begin position="1"/>
        <end position="101"/>
    </location>
</feature>
<evidence type="ECO:0000313" key="9">
    <source>
        <dbReference type="EMBL" id="MBP1969198.1"/>
    </source>
</evidence>
<evidence type="ECO:0000256" key="6">
    <source>
        <dbReference type="PROSITE-ProRule" id="PRU00169"/>
    </source>
</evidence>
<evidence type="ECO:0000259" key="7">
    <source>
        <dbReference type="PROSITE" id="PS50043"/>
    </source>
</evidence>
<reference evidence="9 10" key="1">
    <citation type="submission" date="2021-03" db="EMBL/GenBank/DDBJ databases">
        <title>Genomic Encyclopedia of Type Strains, Phase IV (KMG-IV): sequencing the most valuable type-strain genomes for metagenomic binning, comparative biology and taxonomic classification.</title>
        <authorList>
            <person name="Goeker M."/>
        </authorList>
    </citation>
    <scope>NUCLEOTIDE SEQUENCE [LARGE SCALE GENOMIC DNA]</scope>
    <source>
        <strain evidence="9 10">DSM 25609</strain>
    </source>
</reference>
<proteinExistence type="predicted"/>
<keyword evidence="3" id="KW-0805">Transcription regulation</keyword>
<evidence type="ECO:0000313" key="10">
    <source>
        <dbReference type="Proteomes" id="UP001519345"/>
    </source>
</evidence>
<dbReference type="EMBL" id="JAGGKX010000005">
    <property type="protein sequence ID" value="MBP1969198.1"/>
    <property type="molecule type" value="Genomic_DNA"/>
</dbReference>
<evidence type="ECO:0000256" key="1">
    <source>
        <dbReference type="ARBA" id="ARBA00004496"/>
    </source>
</evidence>
<dbReference type="InterPro" id="IPR039420">
    <property type="entry name" value="WalR-like"/>
</dbReference>
<feature type="modified residue" description="4-aspartylphosphate" evidence="6">
    <location>
        <position position="38"/>
    </location>
</feature>
<comment type="subcellular location">
    <subcellularLocation>
        <location evidence="1">Cytoplasm</location>
    </subcellularLocation>
</comment>
<dbReference type="InterPro" id="IPR016032">
    <property type="entry name" value="Sig_transdc_resp-reg_C-effctor"/>
</dbReference>
<dbReference type="Gene3D" id="3.40.50.2300">
    <property type="match status" value="1"/>
</dbReference>